<dbReference type="OrthoDB" id="3758675at2759"/>
<proteinExistence type="predicted"/>
<evidence type="ECO:0000313" key="2">
    <source>
        <dbReference type="EMBL" id="KAF2685592.1"/>
    </source>
</evidence>
<dbReference type="SUPFAM" id="SSF51101">
    <property type="entry name" value="Mannose-binding lectins"/>
    <property type="match status" value="1"/>
</dbReference>
<protein>
    <recommendedName>
        <fullName evidence="1">Jacalin-type lectin domain-containing protein</fullName>
    </recommendedName>
</protein>
<dbReference type="Gene3D" id="2.100.10.30">
    <property type="entry name" value="Jacalin-like lectin domain"/>
    <property type="match status" value="1"/>
</dbReference>
<feature type="domain" description="Jacalin-type lectin" evidence="1">
    <location>
        <begin position="38"/>
        <end position="159"/>
    </location>
</feature>
<organism evidence="2 3">
    <name type="scientific">Lentithecium fluviatile CBS 122367</name>
    <dbReference type="NCBI Taxonomy" id="1168545"/>
    <lineage>
        <taxon>Eukaryota</taxon>
        <taxon>Fungi</taxon>
        <taxon>Dikarya</taxon>
        <taxon>Ascomycota</taxon>
        <taxon>Pezizomycotina</taxon>
        <taxon>Dothideomycetes</taxon>
        <taxon>Pleosporomycetidae</taxon>
        <taxon>Pleosporales</taxon>
        <taxon>Massarineae</taxon>
        <taxon>Lentitheciaceae</taxon>
        <taxon>Lentithecium</taxon>
    </lineage>
</organism>
<evidence type="ECO:0000259" key="1">
    <source>
        <dbReference type="Pfam" id="PF01419"/>
    </source>
</evidence>
<accession>A0A6G1J505</accession>
<sequence>MASVRADGLCGAAPSGQPLQWVGDVHDEDKTDVDICETQWDQGRVVKGIEVWASKWNVQGIQLTFSNDELGHMIGTKQGNKHQKLEWDPKSDTVEDVQLWSNPQATRLGKIYIKLSNGATLDIGIDKPAETAWYQETHSGIMLGAFGRADSAISAWGFMFLEDRVAKISISDFKFDEDLETFVSQRRGIDKVVFDSHVIYATTTNDPAIWVERTKTETNSYSYTQAVTWSYGLNYELEISAQVAGLGPKMSFGVEWKVGMEFRKQWTESEATTLTFKVNQPVEVGHTTMCVGYTEMGVFDGGYDALVHITLKNGKEFEFRERGTRKQAVFGKSETRCADLKGDFHEEDPTSFVERVQSNWNQTGQVERRIPTAFIG</sequence>
<dbReference type="Pfam" id="PF01419">
    <property type="entry name" value="Jacalin"/>
    <property type="match status" value="1"/>
</dbReference>
<keyword evidence="3" id="KW-1185">Reference proteome</keyword>
<dbReference type="InterPro" id="IPR001229">
    <property type="entry name" value="Jacalin-like_lectin_dom"/>
</dbReference>
<dbReference type="AlphaFoldDB" id="A0A6G1J505"/>
<reference evidence="2" key="1">
    <citation type="journal article" date="2020" name="Stud. Mycol.">
        <title>101 Dothideomycetes genomes: a test case for predicting lifestyles and emergence of pathogens.</title>
        <authorList>
            <person name="Haridas S."/>
            <person name="Albert R."/>
            <person name="Binder M."/>
            <person name="Bloem J."/>
            <person name="Labutti K."/>
            <person name="Salamov A."/>
            <person name="Andreopoulos B."/>
            <person name="Baker S."/>
            <person name="Barry K."/>
            <person name="Bills G."/>
            <person name="Bluhm B."/>
            <person name="Cannon C."/>
            <person name="Castanera R."/>
            <person name="Culley D."/>
            <person name="Daum C."/>
            <person name="Ezra D."/>
            <person name="Gonzalez J."/>
            <person name="Henrissat B."/>
            <person name="Kuo A."/>
            <person name="Liang C."/>
            <person name="Lipzen A."/>
            <person name="Lutzoni F."/>
            <person name="Magnuson J."/>
            <person name="Mondo S."/>
            <person name="Nolan M."/>
            <person name="Ohm R."/>
            <person name="Pangilinan J."/>
            <person name="Park H.-J."/>
            <person name="Ramirez L."/>
            <person name="Alfaro M."/>
            <person name="Sun H."/>
            <person name="Tritt A."/>
            <person name="Yoshinaga Y."/>
            <person name="Zwiers L.-H."/>
            <person name="Turgeon B."/>
            <person name="Goodwin S."/>
            <person name="Spatafora J."/>
            <person name="Crous P."/>
            <person name="Grigoriev I."/>
        </authorList>
    </citation>
    <scope>NUCLEOTIDE SEQUENCE</scope>
    <source>
        <strain evidence="2">CBS 122367</strain>
    </source>
</reference>
<dbReference type="EMBL" id="MU005578">
    <property type="protein sequence ID" value="KAF2685592.1"/>
    <property type="molecule type" value="Genomic_DNA"/>
</dbReference>
<evidence type="ECO:0000313" key="3">
    <source>
        <dbReference type="Proteomes" id="UP000799291"/>
    </source>
</evidence>
<gene>
    <name evidence="2" type="ORF">K458DRAFT_402977</name>
</gene>
<dbReference type="Proteomes" id="UP000799291">
    <property type="component" value="Unassembled WGS sequence"/>
</dbReference>
<name>A0A6G1J505_9PLEO</name>
<dbReference type="InterPro" id="IPR036404">
    <property type="entry name" value="Jacalin-like_lectin_dom_sf"/>
</dbReference>
<dbReference type="Gene3D" id="2.170.15.10">
    <property type="entry name" value="Proaerolysin, chain A, domain 3"/>
    <property type="match status" value="1"/>
</dbReference>